<keyword evidence="2" id="KW-0806">Transcription termination</keyword>
<dbReference type="PANTHER" id="PTHR13068:SF3">
    <property type="entry name" value="MITOCHONDRIAL TRANSCRIPTION TERMINATION FACTOR FAMILY PROTEIN"/>
    <property type="match status" value="1"/>
</dbReference>
<dbReference type="SMART" id="SM00733">
    <property type="entry name" value="Mterf"/>
    <property type="match status" value="9"/>
</dbReference>
<dbReference type="InterPro" id="IPR003690">
    <property type="entry name" value="MTERF"/>
</dbReference>
<dbReference type="InterPro" id="IPR038538">
    <property type="entry name" value="MTERF_sf"/>
</dbReference>
<organism evidence="4">
    <name type="scientific">Sesamum latifolium</name>
    <dbReference type="NCBI Taxonomy" id="2727402"/>
    <lineage>
        <taxon>Eukaryota</taxon>
        <taxon>Viridiplantae</taxon>
        <taxon>Streptophyta</taxon>
        <taxon>Embryophyta</taxon>
        <taxon>Tracheophyta</taxon>
        <taxon>Spermatophyta</taxon>
        <taxon>Magnoliopsida</taxon>
        <taxon>eudicotyledons</taxon>
        <taxon>Gunneridae</taxon>
        <taxon>Pentapetalae</taxon>
        <taxon>asterids</taxon>
        <taxon>lamiids</taxon>
        <taxon>Lamiales</taxon>
        <taxon>Pedaliaceae</taxon>
        <taxon>Sesamum</taxon>
    </lineage>
</organism>
<keyword evidence="3" id="KW-0809">Transit peptide</keyword>
<comment type="caution">
    <text evidence="4">The sequence shown here is derived from an EMBL/GenBank/DDBJ whole genome shotgun (WGS) entry which is preliminary data.</text>
</comment>
<keyword evidence="2" id="KW-0805">Transcription regulation</keyword>
<accession>A0AAW2UXM9</accession>
<name>A0AAW2UXM9_9LAMI</name>
<dbReference type="Pfam" id="PF02536">
    <property type="entry name" value="mTERF"/>
    <property type="match status" value="2"/>
</dbReference>
<sequence>MANIPLPLYQRYYVSCNSDTVAPPPLMAAPTLHRRHYSFSSYSFPSPYHSQFLKPQLLKPPQNPTKTSISISSSSILGVPLQNHRKNSRNFSATDAGKEETDEERLEEAREAVREYLERVGVSREDASHISSNCPNYLNMLIDGVDDLDDWNSWARSSSQEITGDSLEFKKKVWQMAEQKGDNGILPFLESLGLSLSSATHLARYLSSSGSNSLSLLIQKVMYLKEILFSDSDDHEVIGKNARRMMAHLSISADDEVQQTLAFFEKIQARRGGLNLLGSEHTSFRHLIESFPRLLFLPLQSRVKQIVKFLENIGVPKGCVRNILLLYPPILSYDIEEDIRPDYGRMRRYNPNEGGYFLCLKCLICNYSLALNLRLQKDGITSFSISTCYPDYYRKNAQADDLIGAKDNDLGKMLVKYPWILSASILENFEKVLGFFDEEKVPKISSSRAIKTWPHILGCSVNKLKVMVEQFGEIGITNKKLGHVIATSPQLLLRKPQEFDQVVFFFKGLGLDEEAIARTLGRCPEIFAASIDKTLEKKLEFLSNVGIPKTHLPRVIRKYPELFVCDVDRALLPRMRYLMRIGLSKKDIGSMVCRFSPLLGYSIEEVLRPKLEFLVYTMKKPVRDVVDYPRYFSYSLEKKIKPRYWVLKGRNIEFSLKEMLGKNDEEFAAEYLGVEEMLVPPS</sequence>
<dbReference type="EMBL" id="JACGWN010000011">
    <property type="protein sequence ID" value="KAL0421715.1"/>
    <property type="molecule type" value="Genomic_DNA"/>
</dbReference>
<dbReference type="Gene3D" id="1.25.70.10">
    <property type="entry name" value="Transcription termination factor 3, mitochondrial"/>
    <property type="match status" value="1"/>
</dbReference>
<dbReference type="GO" id="GO:0003676">
    <property type="term" value="F:nucleic acid binding"/>
    <property type="evidence" value="ECO:0007669"/>
    <property type="project" value="InterPro"/>
</dbReference>
<evidence type="ECO:0000313" key="4">
    <source>
        <dbReference type="EMBL" id="KAL0421715.1"/>
    </source>
</evidence>
<dbReference type="AlphaFoldDB" id="A0AAW2UXM9"/>
<dbReference type="GO" id="GO:0006353">
    <property type="term" value="P:DNA-templated transcription termination"/>
    <property type="evidence" value="ECO:0007669"/>
    <property type="project" value="UniProtKB-KW"/>
</dbReference>
<dbReference type="FunFam" id="1.25.70.10:FF:000015">
    <property type="entry name" value="Mitochondrial transcription termination factor family protein"/>
    <property type="match status" value="1"/>
</dbReference>
<gene>
    <name evidence="4" type="ORF">Slati_3194400</name>
</gene>
<evidence type="ECO:0000256" key="2">
    <source>
        <dbReference type="ARBA" id="ARBA00022472"/>
    </source>
</evidence>
<proteinExistence type="inferred from homology"/>
<evidence type="ECO:0000256" key="3">
    <source>
        <dbReference type="ARBA" id="ARBA00022946"/>
    </source>
</evidence>
<reference evidence="4" key="1">
    <citation type="submission" date="2020-06" db="EMBL/GenBank/DDBJ databases">
        <authorList>
            <person name="Li T."/>
            <person name="Hu X."/>
            <person name="Zhang T."/>
            <person name="Song X."/>
            <person name="Zhang H."/>
            <person name="Dai N."/>
            <person name="Sheng W."/>
            <person name="Hou X."/>
            <person name="Wei L."/>
        </authorList>
    </citation>
    <scope>NUCLEOTIDE SEQUENCE</scope>
    <source>
        <strain evidence="4">KEN1</strain>
        <tissue evidence="4">Leaf</tissue>
    </source>
</reference>
<comment type="similarity">
    <text evidence="1">Belongs to the mTERF family.</text>
</comment>
<keyword evidence="2" id="KW-0804">Transcription</keyword>
<reference evidence="4" key="2">
    <citation type="journal article" date="2024" name="Plant">
        <title>Genomic evolution and insights into agronomic trait innovations of Sesamum species.</title>
        <authorList>
            <person name="Miao H."/>
            <person name="Wang L."/>
            <person name="Qu L."/>
            <person name="Liu H."/>
            <person name="Sun Y."/>
            <person name="Le M."/>
            <person name="Wang Q."/>
            <person name="Wei S."/>
            <person name="Zheng Y."/>
            <person name="Lin W."/>
            <person name="Duan Y."/>
            <person name="Cao H."/>
            <person name="Xiong S."/>
            <person name="Wang X."/>
            <person name="Wei L."/>
            <person name="Li C."/>
            <person name="Ma Q."/>
            <person name="Ju M."/>
            <person name="Zhao R."/>
            <person name="Li G."/>
            <person name="Mu C."/>
            <person name="Tian Q."/>
            <person name="Mei H."/>
            <person name="Zhang T."/>
            <person name="Gao T."/>
            <person name="Zhang H."/>
        </authorList>
    </citation>
    <scope>NUCLEOTIDE SEQUENCE</scope>
    <source>
        <strain evidence="4">KEN1</strain>
    </source>
</reference>
<dbReference type="PANTHER" id="PTHR13068">
    <property type="entry name" value="CGI-12 PROTEIN-RELATED"/>
    <property type="match status" value="1"/>
</dbReference>
<protein>
    <submittedName>
        <fullName evidence="4">Transcription termination factor MT, chloroplastic</fullName>
    </submittedName>
</protein>
<evidence type="ECO:0000256" key="1">
    <source>
        <dbReference type="ARBA" id="ARBA00007692"/>
    </source>
</evidence>